<proteinExistence type="predicted"/>
<dbReference type="SUPFAM" id="SSF50630">
    <property type="entry name" value="Acid proteases"/>
    <property type="match status" value="1"/>
</dbReference>
<dbReference type="InterPro" id="IPR045358">
    <property type="entry name" value="Ty3_capsid"/>
</dbReference>
<dbReference type="Gene3D" id="3.30.70.270">
    <property type="match status" value="1"/>
</dbReference>
<evidence type="ECO:0000256" key="6">
    <source>
        <dbReference type="ARBA" id="ARBA00022801"/>
    </source>
</evidence>
<evidence type="ECO:0000313" key="10">
    <source>
        <dbReference type="RefSeq" id="XP_016467122.1"/>
    </source>
</evidence>
<evidence type="ECO:0000256" key="5">
    <source>
        <dbReference type="ARBA" id="ARBA00022759"/>
    </source>
</evidence>
<dbReference type="GO" id="GO:0004519">
    <property type="term" value="F:endonuclease activity"/>
    <property type="evidence" value="ECO:0007669"/>
    <property type="project" value="UniProtKB-KW"/>
</dbReference>
<name>A0A1S3ZRY3_TOBAC</name>
<dbReference type="InterPro" id="IPR053134">
    <property type="entry name" value="RNA-dir_DNA_polymerase"/>
</dbReference>
<dbReference type="CDD" id="cd01647">
    <property type="entry name" value="RT_LTR"/>
    <property type="match status" value="1"/>
</dbReference>
<reference evidence="10" key="2">
    <citation type="submission" date="2025-08" db="UniProtKB">
        <authorList>
            <consortium name="RefSeq"/>
        </authorList>
    </citation>
    <scope>IDENTIFICATION</scope>
</reference>
<keyword evidence="1" id="KW-0645">Protease</keyword>
<keyword evidence="7" id="KW-0695">RNA-directed DNA polymerase</keyword>
<sequence>MVVSWEDFKVGLHSRYGANQYIDFFGELTKLQQQGTVKEYQVQFETLLAKVGLLPTERQVSCFISGLKDLIRTEVLANRPATLSAAISLARLYEAKVSSQRKLAIPIKSNLQQPSRSVAGTSPSPTPIKKLSLEELNERRRLGLCFRFNDKYGPGHKCKQLFFIQAIIDTEDDKIDMEIEDSSSPDLPRVSIHAIDGICDSKTMKIMGRLKDKTVMVLLDSGSSHNFVNDALAIKIGLQLVPGKKFDVMVASGERLTSMRRCKQVCLNLQGNSFRTDFYLLPLEGYDVVLGTQWLRMLGPIVWDFCRLEMRFQIDDKETLLWGIKKSDDQIVDNYQMEKITWKRGQGILLQLQGRQQADPPSVVMPEIQQLLERYRSVLREPCGLPPSRTQDHRIPLLEGQHPISLRTYRYPHYQKGEIKKIVAEILRSEVIRPSTSPYSSPVILVKKQDGSWRMCVDYRALNKVTIKDKFPIPVIDELLDELHGASFFTKLDLRSGYHQIRVHPSDIEKIAFRTHQGHYEFLVMPFGLTNAPSTFQSLMNEVFKKYLRKFILVFFYDTLIYSKDWDEHMKHLELVFSILKHHQLFVKMEKCQFGQREVRYLGHVISNQGVVVDPEKIEVVMSWPKPTNPKAMRGFLGLLRLLQEVHPEFWKNRSSSYSYVEK</sequence>
<dbReference type="Gene3D" id="3.10.10.10">
    <property type="entry name" value="HIV Type 1 Reverse Transcriptase, subunit A, domain 1"/>
    <property type="match status" value="1"/>
</dbReference>
<dbReference type="GO" id="GO:0003964">
    <property type="term" value="F:RNA-directed DNA polymerase activity"/>
    <property type="evidence" value="ECO:0007669"/>
    <property type="project" value="UniProtKB-KW"/>
</dbReference>
<gene>
    <name evidence="10" type="primary">LOC107789765</name>
</gene>
<dbReference type="InterPro" id="IPR043502">
    <property type="entry name" value="DNA/RNA_pol_sf"/>
</dbReference>
<dbReference type="CDD" id="cd00303">
    <property type="entry name" value="retropepsin_like"/>
    <property type="match status" value="1"/>
</dbReference>
<dbReference type="Pfam" id="PF08284">
    <property type="entry name" value="RVP_2"/>
    <property type="match status" value="1"/>
</dbReference>
<keyword evidence="3" id="KW-0548">Nucleotidyltransferase</keyword>
<evidence type="ECO:0000256" key="2">
    <source>
        <dbReference type="ARBA" id="ARBA00022679"/>
    </source>
</evidence>
<dbReference type="RefSeq" id="XP_016467122.1">
    <property type="nucleotide sequence ID" value="XM_016611636.1"/>
</dbReference>
<dbReference type="SMR" id="A0A1S3ZRY3"/>
<evidence type="ECO:0000259" key="8">
    <source>
        <dbReference type="PROSITE" id="PS50878"/>
    </source>
</evidence>
<keyword evidence="6" id="KW-0378">Hydrolase</keyword>
<dbReference type="OrthoDB" id="1933597at2759"/>
<dbReference type="PANTHER" id="PTHR24559:SF450">
    <property type="entry name" value="RNA-DIRECTED DNA POLYMERASE HOMOLOG"/>
    <property type="match status" value="1"/>
</dbReference>
<dbReference type="InterPro" id="IPR001969">
    <property type="entry name" value="Aspartic_peptidase_AS"/>
</dbReference>
<dbReference type="InterPro" id="IPR000477">
    <property type="entry name" value="RT_dom"/>
</dbReference>
<dbReference type="Proteomes" id="UP000790787">
    <property type="component" value="Chromosome 23"/>
</dbReference>
<keyword evidence="2" id="KW-0808">Transferase</keyword>
<dbReference type="Pfam" id="PF19259">
    <property type="entry name" value="Ty3_capsid"/>
    <property type="match status" value="1"/>
</dbReference>
<keyword evidence="5" id="KW-0255">Endonuclease</keyword>
<accession>A0A1S3ZRY3</accession>
<keyword evidence="9" id="KW-1185">Reference proteome</keyword>
<dbReference type="AlphaFoldDB" id="A0A1S3ZRY3"/>
<keyword evidence="4" id="KW-0540">Nuclease</keyword>
<dbReference type="PaxDb" id="4097-A0A1S3ZRY3"/>
<organism evidence="9 10">
    <name type="scientific">Nicotiana tabacum</name>
    <name type="common">Common tobacco</name>
    <dbReference type="NCBI Taxonomy" id="4097"/>
    <lineage>
        <taxon>Eukaryota</taxon>
        <taxon>Viridiplantae</taxon>
        <taxon>Streptophyta</taxon>
        <taxon>Embryophyta</taxon>
        <taxon>Tracheophyta</taxon>
        <taxon>Spermatophyta</taxon>
        <taxon>Magnoliopsida</taxon>
        <taxon>eudicotyledons</taxon>
        <taxon>Gunneridae</taxon>
        <taxon>Pentapetalae</taxon>
        <taxon>asterids</taxon>
        <taxon>lamiids</taxon>
        <taxon>Solanales</taxon>
        <taxon>Solanaceae</taxon>
        <taxon>Nicotianoideae</taxon>
        <taxon>Nicotianeae</taxon>
        <taxon>Nicotiana</taxon>
    </lineage>
</organism>
<reference evidence="9" key="1">
    <citation type="journal article" date="2014" name="Nat. Commun.">
        <title>The tobacco genome sequence and its comparison with those of tomato and potato.</title>
        <authorList>
            <person name="Sierro N."/>
            <person name="Battey J.N."/>
            <person name="Ouadi S."/>
            <person name="Bakaher N."/>
            <person name="Bovet L."/>
            <person name="Willig A."/>
            <person name="Goepfert S."/>
            <person name="Peitsch M.C."/>
            <person name="Ivanov N.V."/>
        </authorList>
    </citation>
    <scope>NUCLEOTIDE SEQUENCE [LARGE SCALE GENOMIC DNA]</scope>
</reference>
<dbReference type="FunFam" id="3.10.10.10:FF:000007">
    <property type="entry name" value="Retrovirus-related Pol polyprotein from transposon 17.6-like Protein"/>
    <property type="match status" value="1"/>
</dbReference>
<dbReference type="OMA" id="HATIFLE"/>
<protein>
    <recommendedName>
        <fullName evidence="8">Reverse transcriptase domain-containing protein</fullName>
    </recommendedName>
</protein>
<evidence type="ECO:0000256" key="1">
    <source>
        <dbReference type="ARBA" id="ARBA00022670"/>
    </source>
</evidence>
<dbReference type="PROSITE" id="PS50878">
    <property type="entry name" value="RT_POL"/>
    <property type="match status" value="1"/>
</dbReference>
<dbReference type="GeneID" id="107789765"/>
<dbReference type="InterPro" id="IPR043128">
    <property type="entry name" value="Rev_trsase/Diguanyl_cyclase"/>
</dbReference>
<evidence type="ECO:0000256" key="3">
    <source>
        <dbReference type="ARBA" id="ARBA00022695"/>
    </source>
</evidence>
<dbReference type="Pfam" id="PF00078">
    <property type="entry name" value="RVT_1"/>
    <property type="match status" value="1"/>
</dbReference>
<dbReference type="Gene3D" id="2.40.70.10">
    <property type="entry name" value="Acid Proteases"/>
    <property type="match status" value="1"/>
</dbReference>
<dbReference type="InterPro" id="IPR021109">
    <property type="entry name" value="Peptidase_aspartic_dom_sf"/>
</dbReference>
<dbReference type="PROSITE" id="PS00141">
    <property type="entry name" value="ASP_PROTEASE"/>
    <property type="match status" value="1"/>
</dbReference>
<dbReference type="GO" id="GO:0004190">
    <property type="term" value="F:aspartic-type endopeptidase activity"/>
    <property type="evidence" value="ECO:0007669"/>
    <property type="project" value="InterPro"/>
</dbReference>
<dbReference type="GO" id="GO:0006508">
    <property type="term" value="P:proteolysis"/>
    <property type="evidence" value="ECO:0007669"/>
    <property type="project" value="UniProtKB-KW"/>
</dbReference>
<evidence type="ECO:0000256" key="4">
    <source>
        <dbReference type="ARBA" id="ARBA00022722"/>
    </source>
</evidence>
<dbReference type="SUPFAM" id="SSF56672">
    <property type="entry name" value="DNA/RNA polymerases"/>
    <property type="match status" value="1"/>
</dbReference>
<evidence type="ECO:0000313" key="9">
    <source>
        <dbReference type="Proteomes" id="UP000790787"/>
    </source>
</evidence>
<evidence type="ECO:0000256" key="7">
    <source>
        <dbReference type="ARBA" id="ARBA00022918"/>
    </source>
</evidence>
<dbReference type="KEGG" id="nta:107789765"/>
<dbReference type="PANTHER" id="PTHR24559">
    <property type="entry name" value="TRANSPOSON TY3-I GAG-POL POLYPROTEIN"/>
    <property type="match status" value="1"/>
</dbReference>